<dbReference type="PANTHER" id="PTHR48081:SF33">
    <property type="entry name" value="KYNURENINE FORMAMIDASE"/>
    <property type="match status" value="1"/>
</dbReference>
<dbReference type="InterPro" id="IPR049492">
    <property type="entry name" value="BD-FAE-like_dom"/>
</dbReference>
<dbReference type="InterPro" id="IPR029058">
    <property type="entry name" value="AB_hydrolase_fold"/>
</dbReference>
<dbReference type="InterPro" id="IPR050300">
    <property type="entry name" value="GDXG_lipolytic_enzyme"/>
</dbReference>
<evidence type="ECO:0000259" key="2">
    <source>
        <dbReference type="Pfam" id="PF20434"/>
    </source>
</evidence>
<gene>
    <name evidence="3" type="ORF">AAY24_11530</name>
</gene>
<sequence>MAQSAEVKVIRDVPYGQDQRQRLDVYMPRGAGNAPVIFMVHGGAWRIGDKASNGVVRNKVNHWVSKGFVFISVNYRLVPDAAPMQQVKDVESALRFSQQQARKWGGSPDRFILMGHSAGAHLVSLIASRGQQELAGGVKPWLGAVAIDSAAYDIVEIMTSRRPPRFYKKAFGIHQAYWKAASPIYALSGKRAPFLAICSTQRKDAPCVQAGKYIQKSRQFGTDAKLLKVDLSHRATNVNLGKRSSYTRSVDRFLMQLHPDIASLLR</sequence>
<dbReference type="GO" id="GO:0016787">
    <property type="term" value="F:hydrolase activity"/>
    <property type="evidence" value="ECO:0007669"/>
    <property type="project" value="UniProtKB-KW"/>
</dbReference>
<dbReference type="Proteomes" id="UP000034410">
    <property type="component" value="Chromosome"/>
</dbReference>
<feature type="domain" description="BD-FAE-like" evidence="2">
    <location>
        <begin position="23"/>
        <end position="196"/>
    </location>
</feature>
<accession>A0A0F7K5I4</accession>
<keyword evidence="1" id="KW-0378">Hydrolase</keyword>
<protein>
    <recommendedName>
        <fullName evidence="2">BD-FAE-like domain-containing protein</fullName>
    </recommendedName>
</protein>
<evidence type="ECO:0000313" key="3">
    <source>
        <dbReference type="EMBL" id="AKH22228.1"/>
    </source>
</evidence>
<name>A0A0F7K5I4_9GAMM</name>
<keyword evidence="4" id="KW-1185">Reference proteome</keyword>
<organism evidence="3 4">
    <name type="scientific">Sedimenticola thiotaurini</name>
    <dbReference type="NCBI Taxonomy" id="1543721"/>
    <lineage>
        <taxon>Bacteria</taxon>
        <taxon>Pseudomonadati</taxon>
        <taxon>Pseudomonadota</taxon>
        <taxon>Gammaproteobacteria</taxon>
        <taxon>Chromatiales</taxon>
        <taxon>Sedimenticolaceae</taxon>
        <taxon>Sedimenticola</taxon>
    </lineage>
</organism>
<proteinExistence type="predicted"/>
<dbReference type="KEGG" id="seds:AAY24_11530"/>
<evidence type="ECO:0000256" key="1">
    <source>
        <dbReference type="ARBA" id="ARBA00022801"/>
    </source>
</evidence>
<dbReference type="EMBL" id="CP011412">
    <property type="protein sequence ID" value="AKH22228.1"/>
    <property type="molecule type" value="Genomic_DNA"/>
</dbReference>
<dbReference type="Pfam" id="PF20434">
    <property type="entry name" value="BD-FAE"/>
    <property type="match status" value="1"/>
</dbReference>
<dbReference type="PATRIC" id="fig|1543721.4.peg.2389"/>
<dbReference type="PANTHER" id="PTHR48081">
    <property type="entry name" value="AB HYDROLASE SUPERFAMILY PROTEIN C4A8.06C"/>
    <property type="match status" value="1"/>
</dbReference>
<dbReference type="SUPFAM" id="SSF53474">
    <property type="entry name" value="alpha/beta-Hydrolases"/>
    <property type="match status" value="1"/>
</dbReference>
<evidence type="ECO:0000313" key="4">
    <source>
        <dbReference type="Proteomes" id="UP000034410"/>
    </source>
</evidence>
<dbReference type="AlphaFoldDB" id="A0A0F7K5I4"/>
<dbReference type="Gene3D" id="3.40.50.1820">
    <property type="entry name" value="alpha/beta hydrolase"/>
    <property type="match status" value="1"/>
</dbReference>
<reference evidence="3 4" key="1">
    <citation type="journal article" date="2015" name="Genome Announc.">
        <title>Complete Genome Sequence of Sedimenticola thiotaurini Strain SIP-G1, a Polyphosphate- and Polyhydroxyalkanoate-Accumulating Sulfur-Oxidizing Gammaproteobacterium Isolated from Salt Marsh Sediments.</title>
        <authorList>
            <person name="Flood B.E."/>
            <person name="Jones D.S."/>
            <person name="Bailey J.V."/>
        </authorList>
    </citation>
    <scope>NUCLEOTIDE SEQUENCE [LARGE SCALE GENOMIC DNA]</scope>
    <source>
        <strain evidence="3 4">SIP-G1</strain>
    </source>
</reference>